<organism evidence="1 2">
    <name type="scientific">Cuscuta europaea</name>
    <name type="common">European dodder</name>
    <dbReference type="NCBI Taxonomy" id="41803"/>
    <lineage>
        <taxon>Eukaryota</taxon>
        <taxon>Viridiplantae</taxon>
        <taxon>Streptophyta</taxon>
        <taxon>Embryophyta</taxon>
        <taxon>Tracheophyta</taxon>
        <taxon>Spermatophyta</taxon>
        <taxon>Magnoliopsida</taxon>
        <taxon>eudicotyledons</taxon>
        <taxon>Gunneridae</taxon>
        <taxon>Pentapetalae</taxon>
        <taxon>asterids</taxon>
        <taxon>lamiids</taxon>
        <taxon>Solanales</taxon>
        <taxon>Convolvulaceae</taxon>
        <taxon>Cuscuteae</taxon>
        <taxon>Cuscuta</taxon>
        <taxon>Cuscuta subgen. Cuscuta</taxon>
    </lineage>
</organism>
<evidence type="ECO:0000313" key="1">
    <source>
        <dbReference type="EMBL" id="CAH9110101.1"/>
    </source>
</evidence>
<reference evidence="1" key="1">
    <citation type="submission" date="2022-07" db="EMBL/GenBank/DDBJ databases">
        <authorList>
            <person name="Macas J."/>
            <person name="Novak P."/>
            <person name="Neumann P."/>
        </authorList>
    </citation>
    <scope>NUCLEOTIDE SEQUENCE</scope>
</reference>
<accession>A0A9P0ZRY7</accession>
<keyword evidence="2" id="KW-1185">Reference proteome</keyword>
<evidence type="ECO:0000313" key="2">
    <source>
        <dbReference type="Proteomes" id="UP001152484"/>
    </source>
</evidence>
<proteinExistence type="predicted"/>
<sequence length="25" mass="2862">MAEIWSNLARGGARGRFRLMSGLRR</sequence>
<gene>
    <name evidence="1" type="ORF">CEURO_LOCUS18721</name>
</gene>
<dbReference type="AlphaFoldDB" id="A0A9P0ZRY7"/>
<comment type="caution">
    <text evidence="1">The sequence shown here is derived from an EMBL/GenBank/DDBJ whole genome shotgun (WGS) entry which is preliminary data.</text>
</comment>
<dbReference type="Proteomes" id="UP001152484">
    <property type="component" value="Unassembled WGS sequence"/>
</dbReference>
<protein>
    <submittedName>
        <fullName evidence="1">Uncharacterized protein</fullName>
    </submittedName>
</protein>
<dbReference type="EMBL" id="CAMAPE010000053">
    <property type="protein sequence ID" value="CAH9110101.1"/>
    <property type="molecule type" value="Genomic_DNA"/>
</dbReference>
<name>A0A9P0ZRY7_CUSEU</name>